<evidence type="ECO:0000256" key="6">
    <source>
        <dbReference type="SAM" id="Phobius"/>
    </source>
</evidence>
<dbReference type="InterPro" id="IPR036259">
    <property type="entry name" value="MFS_trans_sf"/>
</dbReference>
<dbReference type="PROSITE" id="PS50850">
    <property type="entry name" value="MFS"/>
    <property type="match status" value="1"/>
</dbReference>
<dbReference type="GO" id="GO:0005886">
    <property type="term" value="C:plasma membrane"/>
    <property type="evidence" value="ECO:0007669"/>
    <property type="project" value="UniProtKB-SubCell"/>
</dbReference>
<comment type="subcellular location">
    <subcellularLocation>
        <location evidence="1">Cell membrane</location>
        <topology evidence="1">Multi-pass membrane protein</topology>
    </subcellularLocation>
</comment>
<reference evidence="9" key="1">
    <citation type="submission" date="2016-10" db="EMBL/GenBank/DDBJ databases">
        <authorList>
            <person name="Varghese N."/>
        </authorList>
    </citation>
    <scope>NUCLEOTIDE SEQUENCE [LARGE SCALE GENOMIC DNA]</scope>
    <source>
        <strain evidence="9">DSM 12489</strain>
    </source>
</reference>
<evidence type="ECO:0000313" key="8">
    <source>
        <dbReference type="EMBL" id="SDW19247.1"/>
    </source>
</evidence>
<evidence type="ECO:0000259" key="7">
    <source>
        <dbReference type="PROSITE" id="PS50850"/>
    </source>
</evidence>
<dbReference type="RefSeq" id="WP_074691676.1">
    <property type="nucleotide sequence ID" value="NZ_FNOJ01000003.1"/>
</dbReference>
<feature type="transmembrane region" description="Helical" evidence="6">
    <location>
        <begin position="222"/>
        <end position="245"/>
    </location>
</feature>
<keyword evidence="4 6" id="KW-1133">Transmembrane helix</keyword>
<feature type="transmembrane region" description="Helical" evidence="6">
    <location>
        <begin position="286"/>
        <end position="303"/>
    </location>
</feature>
<feature type="transmembrane region" description="Helical" evidence="6">
    <location>
        <begin position="81"/>
        <end position="108"/>
    </location>
</feature>
<feature type="transmembrane region" description="Helical" evidence="6">
    <location>
        <begin position="257"/>
        <end position="279"/>
    </location>
</feature>
<sequence>MKSKSSFWTYQNGIIVMMFFAFGLVFMDRQSITFLEPFIIPALHLNNAQIGMFASALSVCWGVSAWFFSSYSDLIGHRKPILVIFMVIFALTSVLSGVVGSFLAMFFVRALMGLSEGPVFPIGATAVKSVSTPSRQGFNIGFVQSASGLLGSAIAPLVVVGLANAFNWRVAFYLLAIPALILTLIVAKYMREPQIRYEDTQAEVHRLRWSDYKVIFRNRNTWLCLICSIGFITWLITFATFAPVLMTEVDHISTTQMSWAMSAFGFGSWIWGFVVPFISDRIGRKPALIASGLLATLAPLVLAEVHTGIGVLIVLLFVLAIGQGFSPVVMSIIPSESVPAVFAASTIGLMMMIGEIFGGTVVPTLAGVAADHFGLTMPMFIAAAGSFLVFLIGFGVRETAPRKVGQTRRGENQANVSTPSI</sequence>
<dbReference type="PANTHER" id="PTHR23508">
    <property type="entry name" value="CARBOXYLIC ACID TRANSPORTER PROTEIN HOMOLOG"/>
    <property type="match status" value="1"/>
</dbReference>
<evidence type="ECO:0000313" key="9">
    <source>
        <dbReference type="Proteomes" id="UP000182589"/>
    </source>
</evidence>
<dbReference type="EMBL" id="FNOJ01000003">
    <property type="protein sequence ID" value="SDW19247.1"/>
    <property type="molecule type" value="Genomic_DNA"/>
</dbReference>
<evidence type="ECO:0000256" key="4">
    <source>
        <dbReference type="ARBA" id="ARBA00022989"/>
    </source>
</evidence>
<evidence type="ECO:0000256" key="1">
    <source>
        <dbReference type="ARBA" id="ARBA00004651"/>
    </source>
</evidence>
<dbReference type="InterPro" id="IPR020846">
    <property type="entry name" value="MFS_dom"/>
</dbReference>
<feature type="domain" description="Major facilitator superfamily (MFS) profile" evidence="7">
    <location>
        <begin position="14"/>
        <end position="401"/>
    </location>
</feature>
<organism evidence="8 9">
    <name type="scientific">Alicyclobacillus hesperidum</name>
    <dbReference type="NCBI Taxonomy" id="89784"/>
    <lineage>
        <taxon>Bacteria</taxon>
        <taxon>Bacillati</taxon>
        <taxon>Bacillota</taxon>
        <taxon>Bacilli</taxon>
        <taxon>Bacillales</taxon>
        <taxon>Alicyclobacillaceae</taxon>
        <taxon>Alicyclobacillus</taxon>
    </lineage>
</organism>
<keyword evidence="9" id="KW-1185">Reference proteome</keyword>
<dbReference type="SUPFAM" id="SSF103473">
    <property type="entry name" value="MFS general substrate transporter"/>
    <property type="match status" value="1"/>
</dbReference>
<gene>
    <name evidence="8" type="ORF">SAMN04489725_1038</name>
</gene>
<keyword evidence="2" id="KW-0813">Transport</keyword>
<name>A0A1H2RIQ9_9BACL</name>
<evidence type="ECO:0000256" key="2">
    <source>
        <dbReference type="ARBA" id="ARBA00022448"/>
    </source>
</evidence>
<evidence type="ECO:0000256" key="3">
    <source>
        <dbReference type="ARBA" id="ARBA00022692"/>
    </source>
</evidence>
<evidence type="ECO:0000256" key="5">
    <source>
        <dbReference type="ARBA" id="ARBA00023136"/>
    </source>
</evidence>
<accession>A0A1H2RIQ9</accession>
<feature type="transmembrane region" description="Helical" evidence="6">
    <location>
        <begin position="373"/>
        <end position="396"/>
    </location>
</feature>
<dbReference type="Proteomes" id="UP000182589">
    <property type="component" value="Unassembled WGS sequence"/>
</dbReference>
<protein>
    <submittedName>
        <fullName evidence="8">Sugar phosphate permease</fullName>
    </submittedName>
</protein>
<dbReference type="AlphaFoldDB" id="A0A1H2RIQ9"/>
<keyword evidence="3 6" id="KW-0812">Transmembrane</keyword>
<dbReference type="Pfam" id="PF07690">
    <property type="entry name" value="MFS_1"/>
    <property type="match status" value="1"/>
</dbReference>
<dbReference type="PANTHER" id="PTHR23508:SF10">
    <property type="entry name" value="CARBOXYLIC ACID TRANSPORTER PROTEIN HOMOLOG"/>
    <property type="match status" value="1"/>
</dbReference>
<dbReference type="InterPro" id="IPR011701">
    <property type="entry name" value="MFS"/>
</dbReference>
<feature type="transmembrane region" description="Helical" evidence="6">
    <location>
        <begin position="309"/>
        <end position="333"/>
    </location>
</feature>
<feature type="transmembrane region" description="Helical" evidence="6">
    <location>
        <begin position="47"/>
        <end position="69"/>
    </location>
</feature>
<feature type="transmembrane region" description="Helical" evidence="6">
    <location>
        <begin position="7"/>
        <end position="27"/>
    </location>
</feature>
<dbReference type="Gene3D" id="1.20.1250.20">
    <property type="entry name" value="MFS general substrate transporter like domains"/>
    <property type="match status" value="2"/>
</dbReference>
<keyword evidence="5 6" id="KW-0472">Membrane</keyword>
<feature type="transmembrane region" description="Helical" evidence="6">
    <location>
        <begin position="170"/>
        <end position="187"/>
    </location>
</feature>
<dbReference type="GO" id="GO:0046943">
    <property type="term" value="F:carboxylic acid transmembrane transporter activity"/>
    <property type="evidence" value="ECO:0007669"/>
    <property type="project" value="TreeGrafter"/>
</dbReference>
<proteinExistence type="predicted"/>
<feature type="transmembrane region" description="Helical" evidence="6">
    <location>
        <begin position="340"/>
        <end position="361"/>
    </location>
</feature>
<dbReference type="STRING" id="89784.SAMN04489725_1038"/>